<dbReference type="Proteomes" id="UP000030013">
    <property type="component" value="Unassembled WGS sequence"/>
</dbReference>
<gene>
    <name evidence="2" type="ORF">N801_01105</name>
</gene>
<dbReference type="PIRSF" id="PIRSF003109">
    <property type="entry name" value="McrC"/>
    <property type="match status" value="1"/>
</dbReference>
<accession>A0A0A0JZJ8</accession>
<dbReference type="GO" id="GO:0009307">
    <property type="term" value="P:DNA restriction-modification system"/>
    <property type="evidence" value="ECO:0007669"/>
    <property type="project" value="InterPro"/>
</dbReference>
<name>A0A0A0JZJ8_9MICO</name>
<dbReference type="InterPro" id="IPR019292">
    <property type="entry name" value="McrC"/>
</dbReference>
<sequence>MNPRIPIRNVWLLQLYASSLYRAVGQQLVAAEDNPEDLPALVAGILADAVTQRIHTGLSVGFRQTARPVTRVRGRINVLPTARHQLLTRGQVHCTFDEVVTDTPANRLVRAALWRAAVLVPGEPRLRSLALQLEAAGVRGPCPPPSHVPSLHRERLLVRDRQMIAAADLLLNFSLPTTDQGGKFLPAPDMDEGYLRDLFERACAGFYRLRLTPQGWKVSHGSQLKWDTSSMSSGMAAILPGMKLDIELVKPDRTGPGRRRIVIDTKFTSITKTNQFADLKLRSGYIYQIYAYLMSQEASETNPKSEGLMLHPAVGKPVDEEVMIQGHRIRFATVDLAADSATIADQLLEAITPTQPSDSPATPVRARPPDQGL</sequence>
<dbReference type="PANTHER" id="PTHR38733">
    <property type="entry name" value="PROTEIN MCRC"/>
    <property type="match status" value="1"/>
</dbReference>
<dbReference type="PANTHER" id="PTHR38733:SF1">
    <property type="entry name" value="TYPE IV METHYL-DIRECTED RESTRICTION ENZYME ECOKMCRBC"/>
    <property type="match status" value="1"/>
</dbReference>
<proteinExistence type="predicted"/>
<evidence type="ECO:0000313" key="2">
    <source>
        <dbReference type="EMBL" id="KGN42164.1"/>
    </source>
</evidence>
<dbReference type="AlphaFoldDB" id="A0A0A0JZJ8"/>
<dbReference type="InterPro" id="IPR014407">
    <property type="entry name" value="McrC_bac"/>
</dbReference>
<feature type="region of interest" description="Disordered" evidence="1">
    <location>
        <begin position="352"/>
        <end position="373"/>
    </location>
</feature>
<dbReference type="RefSeq" id="WP_211254668.1">
    <property type="nucleotide sequence ID" value="NZ_AVPL01000007.1"/>
</dbReference>
<dbReference type="STRING" id="1385519.N801_01105"/>
<comment type="caution">
    <text evidence="2">The sequence shown here is derived from an EMBL/GenBank/DDBJ whole genome shotgun (WGS) entry which is preliminary data.</text>
</comment>
<protein>
    <recommendedName>
        <fullName evidence="4">5-methylcytosine-specific restriction endonuclease system specificity protein McrC</fullName>
    </recommendedName>
</protein>
<dbReference type="Pfam" id="PF10117">
    <property type="entry name" value="McrBC"/>
    <property type="match status" value="1"/>
</dbReference>
<evidence type="ECO:0008006" key="4">
    <source>
        <dbReference type="Google" id="ProtNLM"/>
    </source>
</evidence>
<evidence type="ECO:0000256" key="1">
    <source>
        <dbReference type="SAM" id="MobiDB-lite"/>
    </source>
</evidence>
<keyword evidence="3" id="KW-1185">Reference proteome</keyword>
<reference evidence="2 3" key="1">
    <citation type="submission" date="2013-08" db="EMBL/GenBank/DDBJ databases">
        <title>The genome sequence of Knoellia aerolata.</title>
        <authorList>
            <person name="Zhu W."/>
            <person name="Wang G."/>
        </authorList>
    </citation>
    <scope>NUCLEOTIDE SEQUENCE [LARGE SCALE GENOMIC DNA]</scope>
    <source>
        <strain evidence="2 3">DSM 18566</strain>
    </source>
</reference>
<organism evidence="2 3">
    <name type="scientific">Knoellia aerolata DSM 18566</name>
    <dbReference type="NCBI Taxonomy" id="1385519"/>
    <lineage>
        <taxon>Bacteria</taxon>
        <taxon>Bacillati</taxon>
        <taxon>Actinomycetota</taxon>
        <taxon>Actinomycetes</taxon>
        <taxon>Micrococcales</taxon>
        <taxon>Intrasporangiaceae</taxon>
        <taxon>Knoellia</taxon>
    </lineage>
</organism>
<dbReference type="EMBL" id="AVPL01000007">
    <property type="protein sequence ID" value="KGN42164.1"/>
    <property type="molecule type" value="Genomic_DNA"/>
</dbReference>
<evidence type="ECO:0000313" key="3">
    <source>
        <dbReference type="Proteomes" id="UP000030013"/>
    </source>
</evidence>
<dbReference type="eggNOG" id="COG4268">
    <property type="taxonomic scope" value="Bacteria"/>
</dbReference>